<dbReference type="Gene3D" id="3.40.50.11350">
    <property type="match status" value="1"/>
</dbReference>
<comment type="pathway">
    <text evidence="2">Protein modification; protein glycosylation.</text>
</comment>
<keyword evidence="4" id="KW-0808">Transferase</keyword>
<keyword evidence="14" id="KW-1185">Reference proteome</keyword>
<evidence type="ECO:0000256" key="8">
    <source>
        <dbReference type="ARBA" id="ARBA00025803"/>
    </source>
</evidence>
<dbReference type="GO" id="GO:0006004">
    <property type="term" value="P:fucose metabolic process"/>
    <property type="evidence" value="ECO:0007669"/>
    <property type="project" value="UniProtKB-KW"/>
</dbReference>
<dbReference type="PANTHER" id="PTHR13398">
    <property type="entry name" value="GDP-FUCOSE PROTEIN O-FUCOSYLTRANSFERASE 2"/>
    <property type="match status" value="1"/>
</dbReference>
<evidence type="ECO:0000256" key="6">
    <source>
        <dbReference type="ARBA" id="ARBA00023253"/>
    </source>
</evidence>
<evidence type="ECO:0000256" key="11">
    <source>
        <dbReference type="ARBA" id="ARBA00047273"/>
    </source>
</evidence>
<dbReference type="InterPro" id="IPR045130">
    <property type="entry name" value="OFUT2-like"/>
</dbReference>
<dbReference type="EC" id="2.4.1.221" evidence="3"/>
<comment type="similarity">
    <text evidence="8">Belongs to the glycosyltransferase 68 family.</text>
</comment>
<proteinExistence type="inferred from homology"/>
<keyword evidence="7" id="KW-0119">Carbohydrate metabolism</keyword>
<comment type="subcellular location">
    <subcellularLocation>
        <location evidence="1">Endoplasmic reticulum</location>
    </subcellularLocation>
</comment>
<evidence type="ECO:0000256" key="3">
    <source>
        <dbReference type="ARBA" id="ARBA00012196"/>
    </source>
</evidence>
<organism evidence="13 14">
    <name type="scientific">Meloidogyne graminicola</name>
    <dbReference type="NCBI Taxonomy" id="189291"/>
    <lineage>
        <taxon>Eukaryota</taxon>
        <taxon>Metazoa</taxon>
        <taxon>Ecdysozoa</taxon>
        <taxon>Nematoda</taxon>
        <taxon>Chromadorea</taxon>
        <taxon>Rhabditida</taxon>
        <taxon>Tylenchina</taxon>
        <taxon>Tylenchomorpha</taxon>
        <taxon>Tylenchoidea</taxon>
        <taxon>Meloidogynidae</taxon>
        <taxon>Meloidogyninae</taxon>
        <taxon>Meloidogyne</taxon>
    </lineage>
</organism>
<dbReference type="InterPro" id="IPR019378">
    <property type="entry name" value="GDP-Fuc_O-FucTrfase"/>
</dbReference>
<evidence type="ECO:0000256" key="2">
    <source>
        <dbReference type="ARBA" id="ARBA00004922"/>
    </source>
</evidence>
<evidence type="ECO:0000256" key="9">
    <source>
        <dbReference type="ARBA" id="ARBA00026232"/>
    </source>
</evidence>
<dbReference type="GO" id="GO:0005783">
    <property type="term" value="C:endoplasmic reticulum"/>
    <property type="evidence" value="ECO:0007669"/>
    <property type="project" value="UniProtKB-SubCell"/>
</dbReference>
<name>A0A8S9ZTB4_9BILA</name>
<evidence type="ECO:0000256" key="10">
    <source>
        <dbReference type="ARBA" id="ARBA00033083"/>
    </source>
</evidence>
<evidence type="ECO:0000256" key="4">
    <source>
        <dbReference type="ARBA" id="ARBA00022679"/>
    </source>
</evidence>
<sequence length="816" mass="96526">MRIANVIRQLNDEQGYNFTLVLPPWHGIWHWRNSNLRIPWRELFDIKSLNKFISVIEFDEFIKDKKELTIDSILYLQHYQEGWSEDKGFEIKYDIRPCIDANKYYYKKYGEIWEGDFSELNCLSIQGQSSTLVDAIIKLLPNKQTILIDRAETILHDIFGDINYWKARKSMNYSKKLKNIGDLFRKQKFPPLGSEFICAHLRRGDFLKDLSTSLGIKNIFICTDSINKEFNELKLILNKNGLIVERFVSEEHSPAAISIIDQWICANARYFIGTHHSTFSLRINEDREILGHLPETTFNRFCGEKEENDNLKNNADLPFTEDIYRAYSAIINSLLLNHLDFSQKNFFNTKKIACLILQFDSIILKSTQLEINNSKTFKLLDYLIKCIFYMRIGDFIFATIFAEKTISKKSSKQLILAIYSYNIAYEYIIKGIELDENIDLNLYSILSFCALELNILLKKNCFDENALFLCNNLMLGSFIYNFSETFNLQKENNENKLFIFSDQTTITNQLRTNFDIKKYLKNSFSLIENNYFLRRFVWIISEISDDFKEKIYTFIDQFFNFLPDCPIDEFNSCSPESISKIDLKIFLFRLSHYLNCEFNNKQINCTPPWIFYKKPNSNHLKFWNFIVKSLNDGGISENFSTSLILDDLNNIIEITTIIEQIRDPNIQTNSDDLINTIKFINQLILKNTKNKNEKFKNYLKILLERYSNIFKLIIPENDWIFIVDENKIEIEEENNFIKEIKGGGEKEKEEKEEEILIKEKEHLTMSTQTEETIKEHPVDQHTSKQQKIVYDWGETNFHINRWIYHNEALYKIAFPL</sequence>
<evidence type="ECO:0000313" key="13">
    <source>
        <dbReference type="EMBL" id="KAF7636382.1"/>
    </source>
</evidence>
<dbReference type="GO" id="GO:0046922">
    <property type="term" value="F:peptide-O-fucosyltransferase activity"/>
    <property type="evidence" value="ECO:0007669"/>
    <property type="project" value="UniProtKB-EC"/>
</dbReference>
<dbReference type="Gene3D" id="3.40.50.11340">
    <property type="match status" value="1"/>
</dbReference>
<comment type="caution">
    <text evidence="13">The sequence shown here is derived from an EMBL/GenBank/DDBJ whole genome shotgun (WGS) entry which is preliminary data.</text>
</comment>
<dbReference type="AlphaFoldDB" id="A0A8S9ZTB4"/>
<keyword evidence="5" id="KW-0256">Endoplasmic reticulum</keyword>
<comment type="catalytic activity">
    <reaction evidence="11">
        <text>L-threonyl-[protein] + GDP-beta-L-fucose = 3-O-(alpha-L-fucosyl)-L-threonyl-[protein] + GDP + H(+)</text>
        <dbReference type="Rhea" id="RHEA:70491"/>
        <dbReference type="Rhea" id="RHEA-COMP:11060"/>
        <dbReference type="Rhea" id="RHEA-COMP:17915"/>
        <dbReference type="ChEBI" id="CHEBI:15378"/>
        <dbReference type="ChEBI" id="CHEBI:30013"/>
        <dbReference type="ChEBI" id="CHEBI:57273"/>
        <dbReference type="ChEBI" id="CHEBI:58189"/>
        <dbReference type="ChEBI" id="CHEBI:189631"/>
        <dbReference type="EC" id="2.4.1.221"/>
    </reaction>
    <physiologicalReaction direction="left-to-right" evidence="11">
        <dbReference type="Rhea" id="RHEA:70492"/>
    </physiologicalReaction>
</comment>
<protein>
    <recommendedName>
        <fullName evidence="9">GDP-fucose protein O-fucosyltransferase 2</fullName>
        <ecNumber evidence="3">2.4.1.221</ecNumber>
    </recommendedName>
    <alternativeName>
        <fullName evidence="10">Peptide-O-fucosyltransferase 2</fullName>
    </alternativeName>
</protein>
<evidence type="ECO:0000256" key="1">
    <source>
        <dbReference type="ARBA" id="ARBA00004240"/>
    </source>
</evidence>
<dbReference type="EMBL" id="JABEBT010000030">
    <property type="protein sequence ID" value="KAF7636382.1"/>
    <property type="molecule type" value="Genomic_DNA"/>
</dbReference>
<reference evidence="13" key="1">
    <citation type="journal article" date="2020" name="Ecol. Evol.">
        <title>Genome structure and content of the rice root-knot nematode (Meloidogyne graminicola).</title>
        <authorList>
            <person name="Phan N.T."/>
            <person name="Danchin E.G.J."/>
            <person name="Klopp C."/>
            <person name="Perfus-Barbeoch L."/>
            <person name="Kozlowski D.K."/>
            <person name="Koutsovoulos G.D."/>
            <person name="Lopez-Roques C."/>
            <person name="Bouchez O."/>
            <person name="Zahm M."/>
            <person name="Besnard G."/>
            <person name="Bellafiore S."/>
        </authorList>
    </citation>
    <scope>NUCLEOTIDE SEQUENCE</scope>
    <source>
        <strain evidence="13">VN-18</strain>
    </source>
</reference>
<comment type="catalytic activity">
    <reaction evidence="12">
        <text>L-seryl-[protein] + GDP-beta-L-fucose = 3-O-(alpha-L-fucosyl)-L-seryl-[protein] + GDP + H(+)</text>
        <dbReference type="Rhea" id="RHEA:63644"/>
        <dbReference type="Rhea" id="RHEA-COMP:9863"/>
        <dbReference type="Rhea" id="RHEA-COMP:17914"/>
        <dbReference type="ChEBI" id="CHEBI:15378"/>
        <dbReference type="ChEBI" id="CHEBI:29999"/>
        <dbReference type="ChEBI" id="CHEBI:57273"/>
        <dbReference type="ChEBI" id="CHEBI:58189"/>
        <dbReference type="ChEBI" id="CHEBI:189632"/>
        <dbReference type="EC" id="2.4.1.221"/>
    </reaction>
    <physiologicalReaction direction="left-to-right" evidence="12">
        <dbReference type="Rhea" id="RHEA:63645"/>
    </physiologicalReaction>
</comment>
<dbReference type="PANTHER" id="PTHR13398:SF0">
    <property type="entry name" value="GDP-FUCOSE PROTEIN O-FUCOSYLTRANSFERASE 2"/>
    <property type="match status" value="1"/>
</dbReference>
<evidence type="ECO:0000256" key="5">
    <source>
        <dbReference type="ARBA" id="ARBA00022824"/>
    </source>
</evidence>
<evidence type="ECO:0000313" key="14">
    <source>
        <dbReference type="Proteomes" id="UP000605970"/>
    </source>
</evidence>
<dbReference type="Proteomes" id="UP000605970">
    <property type="component" value="Unassembled WGS sequence"/>
</dbReference>
<keyword evidence="6" id="KW-0294">Fucose metabolism</keyword>
<evidence type="ECO:0000256" key="7">
    <source>
        <dbReference type="ARBA" id="ARBA00023277"/>
    </source>
</evidence>
<dbReference type="Pfam" id="PF10250">
    <property type="entry name" value="O-FucT"/>
    <property type="match status" value="2"/>
</dbReference>
<gene>
    <name evidence="13" type="ORF">Mgra_00004165</name>
</gene>
<accession>A0A8S9ZTB4</accession>
<dbReference type="OrthoDB" id="422368at2759"/>
<evidence type="ECO:0000256" key="12">
    <source>
        <dbReference type="ARBA" id="ARBA00048647"/>
    </source>
</evidence>